<proteinExistence type="predicted"/>
<keyword evidence="1" id="KW-0472">Membrane</keyword>
<evidence type="ECO:0000313" key="2">
    <source>
        <dbReference type="EMBL" id="KAF8885534.1"/>
    </source>
</evidence>
<organism evidence="2 3">
    <name type="scientific">Gymnopilus junonius</name>
    <name type="common">Spectacular rustgill mushroom</name>
    <name type="synonym">Gymnopilus spectabilis subsp. junonius</name>
    <dbReference type="NCBI Taxonomy" id="109634"/>
    <lineage>
        <taxon>Eukaryota</taxon>
        <taxon>Fungi</taxon>
        <taxon>Dikarya</taxon>
        <taxon>Basidiomycota</taxon>
        <taxon>Agaricomycotina</taxon>
        <taxon>Agaricomycetes</taxon>
        <taxon>Agaricomycetidae</taxon>
        <taxon>Agaricales</taxon>
        <taxon>Agaricineae</taxon>
        <taxon>Hymenogastraceae</taxon>
        <taxon>Gymnopilus</taxon>
    </lineage>
</organism>
<dbReference type="Proteomes" id="UP000724874">
    <property type="component" value="Unassembled WGS sequence"/>
</dbReference>
<dbReference type="EMBL" id="JADNYJ010000101">
    <property type="protein sequence ID" value="KAF8885534.1"/>
    <property type="molecule type" value="Genomic_DNA"/>
</dbReference>
<sequence>MERTGVSHHLIIICRITYLYMCQWTCRSALLSSSSPGLFIYLGSLTRTSTQPSGGGWITISKILATVWWVPRCYVSVLVLVLYLSLIW</sequence>
<feature type="transmembrane region" description="Helical" evidence="1">
    <location>
        <begin position="69"/>
        <end position="87"/>
    </location>
</feature>
<accession>A0A9P5NED9</accession>
<keyword evidence="3" id="KW-1185">Reference proteome</keyword>
<reference evidence="2" key="1">
    <citation type="submission" date="2020-11" db="EMBL/GenBank/DDBJ databases">
        <authorList>
            <consortium name="DOE Joint Genome Institute"/>
            <person name="Ahrendt S."/>
            <person name="Riley R."/>
            <person name="Andreopoulos W."/>
            <person name="LaButti K."/>
            <person name="Pangilinan J."/>
            <person name="Ruiz-duenas F.J."/>
            <person name="Barrasa J.M."/>
            <person name="Sanchez-Garcia M."/>
            <person name="Camarero S."/>
            <person name="Miyauchi S."/>
            <person name="Serrano A."/>
            <person name="Linde D."/>
            <person name="Babiker R."/>
            <person name="Drula E."/>
            <person name="Ayuso-Fernandez I."/>
            <person name="Pacheco R."/>
            <person name="Padilla G."/>
            <person name="Ferreira P."/>
            <person name="Barriuso J."/>
            <person name="Kellner H."/>
            <person name="Castanera R."/>
            <person name="Alfaro M."/>
            <person name="Ramirez L."/>
            <person name="Pisabarro A.G."/>
            <person name="Kuo A."/>
            <person name="Tritt A."/>
            <person name="Lipzen A."/>
            <person name="He G."/>
            <person name="Yan M."/>
            <person name="Ng V."/>
            <person name="Cullen D."/>
            <person name="Martin F."/>
            <person name="Rosso M.-N."/>
            <person name="Henrissat B."/>
            <person name="Hibbett D."/>
            <person name="Martinez A.T."/>
            <person name="Grigoriev I.V."/>
        </authorList>
    </citation>
    <scope>NUCLEOTIDE SEQUENCE</scope>
    <source>
        <strain evidence="2">AH 44721</strain>
    </source>
</reference>
<keyword evidence="1" id="KW-1133">Transmembrane helix</keyword>
<name>A0A9P5NED9_GYMJU</name>
<comment type="caution">
    <text evidence="2">The sequence shown here is derived from an EMBL/GenBank/DDBJ whole genome shotgun (WGS) entry which is preliminary data.</text>
</comment>
<gene>
    <name evidence="2" type="ORF">CPB84DRAFT_1788228</name>
</gene>
<protein>
    <submittedName>
        <fullName evidence="2">Uncharacterized protein</fullName>
    </submittedName>
</protein>
<dbReference type="AlphaFoldDB" id="A0A9P5NED9"/>
<evidence type="ECO:0000313" key="3">
    <source>
        <dbReference type="Proteomes" id="UP000724874"/>
    </source>
</evidence>
<keyword evidence="1" id="KW-0812">Transmembrane</keyword>
<evidence type="ECO:0000256" key="1">
    <source>
        <dbReference type="SAM" id="Phobius"/>
    </source>
</evidence>